<dbReference type="InterPro" id="IPR015943">
    <property type="entry name" value="WD40/YVTN_repeat-like_dom_sf"/>
</dbReference>
<dbReference type="RefSeq" id="WP_307402607.1">
    <property type="nucleotide sequence ID" value="NZ_JAUSUX010000015.1"/>
</dbReference>
<gene>
    <name evidence="3" type="ORF">J2Z49_002005</name>
</gene>
<proteinExistence type="predicted"/>
<evidence type="ECO:0000256" key="1">
    <source>
        <dbReference type="SAM" id="Phobius"/>
    </source>
</evidence>
<dbReference type="PANTHER" id="PTHR42754">
    <property type="entry name" value="ENDOGLUCANASE"/>
    <property type="match status" value="1"/>
</dbReference>
<evidence type="ECO:0000313" key="3">
    <source>
        <dbReference type="EMBL" id="MDQ0286888.1"/>
    </source>
</evidence>
<keyword evidence="2" id="KW-0732">Signal</keyword>
<feature type="chain" id="PRO_5045488064" description="PQQ-binding-like beta-propeller repeat protein" evidence="2">
    <location>
        <begin position="21"/>
        <end position="464"/>
    </location>
</feature>
<evidence type="ECO:0008006" key="5">
    <source>
        <dbReference type="Google" id="ProtNLM"/>
    </source>
</evidence>
<dbReference type="EMBL" id="JAUSUX010000015">
    <property type="protein sequence ID" value="MDQ0286888.1"/>
    <property type="molecule type" value="Genomic_DNA"/>
</dbReference>
<sequence>MLTRRPFLFLLILLPFCLAAAELIFPGQVEAAPGRAPAVEWAFSPGKGEARCVAQTGDGGYVCTGWIESREGGSDVFLARMDRKGNRLWQKVFKGNGYSCGYCVEEVRGGGFIIVGDTKSKNGYDHDVYVVRTDERGEPLWERNFGGRYCDYAWSVQQTEDGGFILAGGTESFGAGIYDVYLIKLDSSGKKLWEKTYGGKGSDCGYAVLEMGDGGYLIAGNAESFGNGNPDVYLLRTDGNGQVIWQKTYGGKGSDYGWSLAPSRDGGYVIAGEKEITGGQGGILAPYLVRVDPDGNLLWEKTYGGQNAGSAYAVRKTGDGGYILAGKKESAGGGYDIWVVKTDKNGDPVWEKTIAGAGCNSGYSIQQSKDGGYVVAGRKGMEKGAGSEILLLKLEGTGTLNTPLLLFTGAGAAIAGLALLFTLKRRGAKQGIKNLQGSRNFEFNGEQHYKINGRQKSPGFLGTI</sequence>
<comment type="caution">
    <text evidence="3">The sequence shown here is derived from an EMBL/GenBank/DDBJ whole genome shotgun (WGS) entry which is preliminary data.</text>
</comment>
<protein>
    <recommendedName>
        <fullName evidence="5">PQQ-binding-like beta-propeller repeat protein</fullName>
    </recommendedName>
</protein>
<keyword evidence="4" id="KW-1185">Reference proteome</keyword>
<dbReference type="SUPFAM" id="SSF82171">
    <property type="entry name" value="DPP6 N-terminal domain-like"/>
    <property type="match status" value="1"/>
</dbReference>
<evidence type="ECO:0000256" key="2">
    <source>
        <dbReference type="SAM" id="SignalP"/>
    </source>
</evidence>
<accession>A0ABU0B2D8</accession>
<evidence type="ECO:0000313" key="4">
    <source>
        <dbReference type="Proteomes" id="UP001225644"/>
    </source>
</evidence>
<reference evidence="3 4" key="1">
    <citation type="submission" date="2023-07" db="EMBL/GenBank/DDBJ databases">
        <title>Genomic Encyclopedia of Type Strains, Phase IV (KMG-IV): sequencing the most valuable type-strain genomes for metagenomic binning, comparative biology and taxonomic classification.</title>
        <authorList>
            <person name="Goeker M."/>
        </authorList>
    </citation>
    <scope>NUCLEOTIDE SEQUENCE [LARGE SCALE GENOMIC DNA]</scope>
    <source>
        <strain evidence="3 4">DSM 12396</strain>
    </source>
</reference>
<dbReference type="Proteomes" id="UP001225644">
    <property type="component" value="Unassembled WGS sequence"/>
</dbReference>
<organism evidence="3 4">
    <name type="scientific">Desulfofundulus luciae</name>
    <dbReference type="NCBI Taxonomy" id="74702"/>
    <lineage>
        <taxon>Bacteria</taxon>
        <taxon>Bacillati</taxon>
        <taxon>Bacillota</taxon>
        <taxon>Clostridia</taxon>
        <taxon>Eubacteriales</taxon>
        <taxon>Peptococcaceae</taxon>
        <taxon>Desulfofundulus</taxon>
    </lineage>
</organism>
<name>A0ABU0B2D8_9FIRM</name>
<feature type="transmembrane region" description="Helical" evidence="1">
    <location>
        <begin position="404"/>
        <end position="423"/>
    </location>
</feature>
<keyword evidence="1" id="KW-1133">Transmembrane helix</keyword>
<dbReference type="Gene3D" id="2.130.10.10">
    <property type="entry name" value="YVTN repeat-like/Quinoprotein amine dehydrogenase"/>
    <property type="match status" value="1"/>
</dbReference>
<keyword evidence="1" id="KW-0812">Transmembrane</keyword>
<keyword evidence="1" id="KW-0472">Membrane</keyword>
<dbReference type="PANTHER" id="PTHR42754:SF1">
    <property type="entry name" value="LIPOPROTEIN"/>
    <property type="match status" value="1"/>
</dbReference>
<feature type="signal peptide" evidence="2">
    <location>
        <begin position="1"/>
        <end position="20"/>
    </location>
</feature>